<evidence type="ECO:0000256" key="2">
    <source>
        <dbReference type="SAM" id="SignalP"/>
    </source>
</evidence>
<dbReference type="OrthoDB" id="23789at2759"/>
<feature type="signal peptide" evidence="2">
    <location>
        <begin position="1"/>
        <end position="22"/>
    </location>
</feature>
<reference evidence="4" key="1">
    <citation type="journal article" date="2011" name="Genome Res.">
        <title>Phylogeny-wide analysis of social amoeba genomes highlights ancient origins for complex intercellular communication.</title>
        <authorList>
            <person name="Heidel A.J."/>
            <person name="Lawal H.M."/>
            <person name="Felder M."/>
            <person name="Schilde C."/>
            <person name="Helps N.R."/>
            <person name="Tunggal B."/>
            <person name="Rivero F."/>
            <person name="John U."/>
            <person name="Schleicher M."/>
            <person name="Eichinger L."/>
            <person name="Platzer M."/>
            <person name="Noegel A.A."/>
            <person name="Schaap P."/>
            <person name="Gloeckner G."/>
        </authorList>
    </citation>
    <scope>NUCLEOTIDE SEQUENCE [LARGE SCALE GENOMIC DNA]</scope>
    <source>
        <strain evidence="4">SH3</strain>
    </source>
</reference>
<name>F4Q3S8_CACFS</name>
<feature type="compositionally biased region" description="Gly residues" evidence="1">
    <location>
        <begin position="326"/>
        <end position="335"/>
    </location>
</feature>
<dbReference type="RefSeq" id="XP_004355368.1">
    <property type="nucleotide sequence ID" value="XM_004355316.1"/>
</dbReference>
<keyword evidence="2" id="KW-0732">Signal</keyword>
<dbReference type="EMBL" id="GL883021">
    <property type="protein sequence ID" value="EGG16894.1"/>
    <property type="molecule type" value="Genomic_DNA"/>
</dbReference>
<feature type="compositionally biased region" description="Low complexity" evidence="1">
    <location>
        <begin position="177"/>
        <end position="190"/>
    </location>
</feature>
<evidence type="ECO:0000313" key="3">
    <source>
        <dbReference type="EMBL" id="EGG16894.1"/>
    </source>
</evidence>
<dbReference type="GeneID" id="14868784"/>
<protein>
    <recommendedName>
        <fullName evidence="5">SUEL-type lectin domain-containing protein</fullName>
    </recommendedName>
</protein>
<feature type="chain" id="PRO_5003319887" description="SUEL-type lectin domain-containing protein" evidence="2">
    <location>
        <begin position="23"/>
        <end position="375"/>
    </location>
</feature>
<feature type="region of interest" description="Disordered" evidence="1">
    <location>
        <begin position="177"/>
        <end position="199"/>
    </location>
</feature>
<keyword evidence="4" id="KW-1185">Reference proteome</keyword>
<sequence length="375" mass="38581">MIGHSLLVLLVALFAIVVVTSSTSTSWITIETFNEPDCDLDSSSIGGIVLQSGTCVNGQQVSCNKNVVTVQQYKDQTCQGSVGNTTEFTSGQCNTLSTKNGFYKTFTCSATTPSYPARSLAISTYSSCKANKQLELFRWIPSYKCMAIFRAAFPSTSDSASSVPSFASSLSTGTGSSGSGASSGSSGPSLVNTPSSQHHDSKISTIDILDKYFEFLDDIIFPAWSATRDVDDDDFFGASHRIGSGAGGVQTGTGFGTGTGSTAGSVGINSVIFGIVLCNQTHNSYATFPNGDINSGTGAAILSTGKYSSGDPYGSQMIVPTSSSGSGSGSSGGSGSSDQNGCSIMSNAAGKGKNVQQCYQNQLIAVTCTPPYSHA</sequence>
<evidence type="ECO:0008006" key="5">
    <source>
        <dbReference type="Google" id="ProtNLM"/>
    </source>
</evidence>
<dbReference type="InterPro" id="IPR021837">
    <property type="entry name" value="CfaA/B/C"/>
</dbReference>
<dbReference type="KEGG" id="dfa:DFA_07875"/>
<organism evidence="3 4">
    <name type="scientific">Cavenderia fasciculata</name>
    <name type="common">Slime mold</name>
    <name type="synonym">Dictyostelium fasciculatum</name>
    <dbReference type="NCBI Taxonomy" id="261658"/>
    <lineage>
        <taxon>Eukaryota</taxon>
        <taxon>Amoebozoa</taxon>
        <taxon>Evosea</taxon>
        <taxon>Eumycetozoa</taxon>
        <taxon>Dictyostelia</taxon>
        <taxon>Acytosteliales</taxon>
        <taxon>Cavenderiaceae</taxon>
        <taxon>Cavenderia</taxon>
    </lineage>
</organism>
<dbReference type="Pfam" id="PF11912">
    <property type="entry name" value="CfaA_B_C"/>
    <property type="match status" value="1"/>
</dbReference>
<evidence type="ECO:0000313" key="4">
    <source>
        <dbReference type="Proteomes" id="UP000007797"/>
    </source>
</evidence>
<evidence type="ECO:0000256" key="1">
    <source>
        <dbReference type="SAM" id="MobiDB-lite"/>
    </source>
</evidence>
<proteinExistence type="predicted"/>
<dbReference type="Proteomes" id="UP000007797">
    <property type="component" value="Unassembled WGS sequence"/>
</dbReference>
<accession>F4Q3S8</accession>
<dbReference type="AlphaFoldDB" id="F4Q3S8"/>
<feature type="region of interest" description="Disordered" evidence="1">
    <location>
        <begin position="313"/>
        <end position="339"/>
    </location>
</feature>
<gene>
    <name evidence="3" type="ORF">DFA_07875</name>
</gene>